<evidence type="ECO:0000259" key="1">
    <source>
        <dbReference type="Pfam" id="PF13240"/>
    </source>
</evidence>
<proteinExistence type="predicted"/>
<keyword evidence="3" id="KW-1185">Reference proteome</keyword>
<evidence type="ECO:0000313" key="3">
    <source>
        <dbReference type="Proteomes" id="UP000832011"/>
    </source>
</evidence>
<sequence>MVNIYQLLGINIDDDAKTIQLAISIHQKAKTLPEKAIEAAKQWLLVPDVRQRYNQKLQQEHPELFTQIAINKEIPQGAKLVCDKCSTPIRSGSKFCPNCGDPVDYRDIASENEVSSGENESDVVITFGYSSSASYDRAVAICENMPSYSVAGDGNKTVHKLSIPLSEIDLIVNLYEIIGNWKTSTFHIGHKQITKRDLTMGALGCYRKYCNSYNKEEYCANNSEYYNHIFGCNRLDMPIQVWGGGWLEYGQFDVFGKWIFDKPRIQKELQDGLLENELCPRLDRQAVMKIFTALPNSISPNTDPNWEYKYQYDYNNETYQSTQRMVGIKPAEKK</sequence>
<dbReference type="RefSeq" id="WP_058357187.1">
    <property type="nucleotide sequence ID" value="NZ_CABKVG010000010.1"/>
</dbReference>
<gene>
    <name evidence="2" type="ORF">LVJ82_00520</name>
</gene>
<protein>
    <submittedName>
        <fullName evidence="2">Zinc ribbon domain-containing protein</fullName>
    </submittedName>
</protein>
<dbReference type="Pfam" id="PF13240">
    <property type="entry name" value="Zn_Ribbon_1"/>
    <property type="match status" value="1"/>
</dbReference>
<accession>A0ABY4E130</accession>
<dbReference type="InterPro" id="IPR026870">
    <property type="entry name" value="Zinc_ribbon_dom"/>
</dbReference>
<organism evidence="2 3">
    <name type="scientific">Vitreoscilla massiliensis</name>
    <dbReference type="NCBI Taxonomy" id="1689272"/>
    <lineage>
        <taxon>Bacteria</taxon>
        <taxon>Pseudomonadati</taxon>
        <taxon>Pseudomonadota</taxon>
        <taxon>Betaproteobacteria</taxon>
        <taxon>Neisseriales</taxon>
        <taxon>Neisseriaceae</taxon>
        <taxon>Vitreoscilla</taxon>
    </lineage>
</organism>
<dbReference type="EMBL" id="CP091511">
    <property type="protein sequence ID" value="UOO89498.1"/>
    <property type="molecule type" value="Genomic_DNA"/>
</dbReference>
<feature type="domain" description="Zinc-ribbon" evidence="1">
    <location>
        <begin position="82"/>
        <end position="103"/>
    </location>
</feature>
<reference evidence="2 3" key="1">
    <citation type="journal article" date="2022" name="Res Sq">
        <title>Evolution of multicellular longitudinally dividing oral cavity symbionts (Neisseriaceae).</title>
        <authorList>
            <person name="Nyongesa S."/>
            <person name="Weber P."/>
            <person name="Bernet E."/>
            <person name="Pullido F."/>
            <person name="Nieckarz M."/>
            <person name="Delaby M."/>
            <person name="Nieves C."/>
            <person name="Viehboeck T."/>
            <person name="Krause N."/>
            <person name="Rivera-Millot A."/>
            <person name="Nakamura A."/>
            <person name="Vischer N."/>
            <person name="VanNieuwenhze M."/>
            <person name="Brun Y."/>
            <person name="Cava F."/>
            <person name="Bulgheresi S."/>
            <person name="Veyrier F."/>
        </authorList>
    </citation>
    <scope>NUCLEOTIDE SEQUENCE [LARGE SCALE GENOMIC DNA]</scope>
    <source>
        <strain evidence="2 3">SN4</strain>
    </source>
</reference>
<evidence type="ECO:0000313" key="2">
    <source>
        <dbReference type="EMBL" id="UOO89498.1"/>
    </source>
</evidence>
<dbReference type="Proteomes" id="UP000832011">
    <property type="component" value="Chromosome"/>
</dbReference>
<name>A0ABY4E130_9NEIS</name>